<dbReference type="RefSeq" id="XP_022307821.1">
    <property type="nucleotide sequence ID" value="XM_022452113.1"/>
</dbReference>
<reference evidence="3" key="1">
    <citation type="submission" date="2024-06" db="UniProtKB">
        <authorList>
            <consortium name="RefSeq"/>
        </authorList>
    </citation>
    <scope>NUCLEOTIDE SEQUENCE [LARGE SCALE GENOMIC DNA]</scope>
</reference>
<dbReference type="InterPro" id="IPR006759">
    <property type="entry name" value="Glyco_transf_54"/>
</dbReference>
<feature type="domain" description="MGAT4 conserved region" evidence="2">
    <location>
        <begin position="115"/>
        <end position="309"/>
    </location>
</feature>
<dbReference type="PANTHER" id="PTHR12062">
    <property type="entry name" value="N-ACETYLGLUCOSAMINYLTRANSFERASE VI"/>
    <property type="match status" value="1"/>
</dbReference>
<dbReference type="GO" id="GO:0006487">
    <property type="term" value="P:protein N-linked glycosylation"/>
    <property type="evidence" value="ECO:0007669"/>
    <property type="project" value="TreeGrafter"/>
</dbReference>
<name>A0A8B8BYB0_CRAVI</name>
<keyword evidence="3" id="KW-1185">Reference proteome</keyword>
<dbReference type="AlphaFoldDB" id="A0A8B8BYB0"/>
<dbReference type="Proteomes" id="UP000694844">
    <property type="component" value="Chromosome 1"/>
</dbReference>
<protein>
    <submittedName>
        <fullName evidence="4">Alpha-1,3-mannosyl-glycoprotein 4-beta-N-acetylglucosaminyltransferase A-like isoform X1</fullName>
    </submittedName>
</protein>
<feature type="transmembrane region" description="Helical" evidence="1">
    <location>
        <begin position="16"/>
        <end position="34"/>
    </location>
</feature>
<dbReference type="Pfam" id="PF04666">
    <property type="entry name" value="MGAT4_cons"/>
    <property type="match status" value="1"/>
</dbReference>
<dbReference type="GeneID" id="111113819"/>
<sequence>MKTYRKRGRFAGRQSLLIIIVLAFVHCFVVWFIIEYTKYGRIITRRQGNRNRKVEHKFVVEVNLANGVKGTYTPKDTPVDRRHRYNDLSDDEALERYLTDCQRRTLLHGVFRPYKGYLTITIPVIKRYNNSVVLVESTLNSLISSTQQKDISKIVIVVFLLTNDPVWFEKAGKHLYNKYKEPVDKGFIQIVRGHRNGLSKLLPFPGVESRKEKERREENFQFLNILGYAKNLSTYTLLLDEDVLSQRDYFLKILGFIKENTRPYRVWFVLNFSHSNYMGQLMKTSDSLKLIKLLVFLRYDLNYWSLVEYMRGLKGQKKTYRIKNPPFRYIDIKRRTFLPKNYSKI</sequence>
<organism evidence="3 4">
    <name type="scientific">Crassostrea virginica</name>
    <name type="common">Eastern oyster</name>
    <dbReference type="NCBI Taxonomy" id="6565"/>
    <lineage>
        <taxon>Eukaryota</taxon>
        <taxon>Metazoa</taxon>
        <taxon>Spiralia</taxon>
        <taxon>Lophotrochozoa</taxon>
        <taxon>Mollusca</taxon>
        <taxon>Bivalvia</taxon>
        <taxon>Autobranchia</taxon>
        <taxon>Pteriomorphia</taxon>
        <taxon>Ostreida</taxon>
        <taxon>Ostreoidea</taxon>
        <taxon>Ostreidae</taxon>
        <taxon>Crassostrea</taxon>
    </lineage>
</organism>
<evidence type="ECO:0000313" key="3">
    <source>
        <dbReference type="Proteomes" id="UP000694844"/>
    </source>
</evidence>
<dbReference type="OrthoDB" id="6184624at2759"/>
<evidence type="ECO:0000313" key="4">
    <source>
        <dbReference type="RefSeq" id="XP_022307821.1"/>
    </source>
</evidence>
<accession>A0A8B8BYB0</accession>
<keyword evidence="1" id="KW-0812">Transmembrane</keyword>
<gene>
    <name evidence="4" type="primary">LOC111113819</name>
</gene>
<dbReference type="PANTHER" id="PTHR12062:SF33">
    <property type="entry name" value="ALPHA-1,6-MANNOSYL-GLYCOPROTEIN 4-BETA-N-ACETYLGLUCOSAMINYLTRANSFERASE-LIKE"/>
    <property type="match status" value="1"/>
</dbReference>
<dbReference type="GO" id="GO:0008375">
    <property type="term" value="F:acetylglucosaminyltransferase activity"/>
    <property type="evidence" value="ECO:0007669"/>
    <property type="project" value="TreeGrafter"/>
</dbReference>
<evidence type="ECO:0000259" key="2">
    <source>
        <dbReference type="Pfam" id="PF04666"/>
    </source>
</evidence>
<dbReference type="InterPro" id="IPR057279">
    <property type="entry name" value="MGAT4"/>
</dbReference>
<keyword evidence="1" id="KW-1133">Transmembrane helix</keyword>
<evidence type="ECO:0000256" key="1">
    <source>
        <dbReference type="SAM" id="Phobius"/>
    </source>
</evidence>
<dbReference type="KEGG" id="cvn:111113819"/>
<reference evidence="4" key="2">
    <citation type="submission" date="2025-08" db="UniProtKB">
        <authorList>
            <consortium name="RefSeq"/>
        </authorList>
    </citation>
    <scope>IDENTIFICATION</scope>
    <source>
        <tissue evidence="4">Whole sample</tissue>
    </source>
</reference>
<keyword evidence="1" id="KW-0472">Membrane</keyword>
<proteinExistence type="predicted"/>